<evidence type="ECO:0000313" key="2">
    <source>
        <dbReference type="EMBL" id="TLX43281.1"/>
    </source>
</evidence>
<feature type="chain" id="PRO_5025451667" evidence="1">
    <location>
        <begin position="24"/>
        <end position="199"/>
    </location>
</feature>
<dbReference type="Proteomes" id="UP000305131">
    <property type="component" value="Unassembled WGS sequence"/>
</dbReference>
<protein>
    <submittedName>
        <fullName evidence="2">Uncharacterized protein</fullName>
    </submittedName>
</protein>
<dbReference type="GeneID" id="95774119"/>
<comment type="caution">
    <text evidence="2">The sequence shown here is derived from an EMBL/GenBank/DDBJ whole genome shotgun (WGS) entry which is preliminary data.</text>
</comment>
<dbReference type="AlphaFoldDB" id="A0A6C1KHI9"/>
<proteinExistence type="predicted"/>
<feature type="signal peptide" evidence="1">
    <location>
        <begin position="1"/>
        <end position="23"/>
    </location>
</feature>
<evidence type="ECO:0000256" key="1">
    <source>
        <dbReference type="SAM" id="SignalP"/>
    </source>
</evidence>
<dbReference type="OrthoDB" id="8448054at2"/>
<reference evidence="2 3" key="1">
    <citation type="submission" date="2019-05" db="EMBL/GenBank/DDBJ databases">
        <authorList>
            <person name="Zhou X."/>
        </authorList>
    </citation>
    <scope>NUCLEOTIDE SEQUENCE [LARGE SCALE GENOMIC DNA]</scope>
    <source>
        <strain evidence="2 3">DSM 432</strain>
    </source>
</reference>
<dbReference type="RefSeq" id="WP_138399635.1">
    <property type="nucleotide sequence ID" value="NZ_JBAFVI010000002.1"/>
</dbReference>
<dbReference type="EMBL" id="VAUP01000022">
    <property type="protein sequence ID" value="TLX43281.1"/>
    <property type="molecule type" value="Genomic_DNA"/>
</dbReference>
<accession>A0A6C1KHI9</accession>
<organism evidence="2 3">
    <name type="scientific">Xanthobacter autotrophicus</name>
    <dbReference type="NCBI Taxonomy" id="280"/>
    <lineage>
        <taxon>Bacteria</taxon>
        <taxon>Pseudomonadati</taxon>
        <taxon>Pseudomonadota</taxon>
        <taxon>Alphaproteobacteria</taxon>
        <taxon>Hyphomicrobiales</taxon>
        <taxon>Xanthobacteraceae</taxon>
        <taxon>Xanthobacter</taxon>
    </lineage>
</organism>
<sequence>MTLRKLHLVAIAACLAAAAPASAQSVPKPASVEVVTVAGLGSATILTYKAQFVSADPATRRVVLEVPSGERWAVIAPPLVGDLSSFRVGQNLVIRKLPGVVTAIGKVGKGQPTEVLNEVVVNEGLPGLPEGFGLREVSIAAPVVSVDPAAGTVSFPGPDGYLRTLKAANATVLVDLQALQPGTTVKFTYVEGLAINAVQ</sequence>
<evidence type="ECO:0000313" key="3">
    <source>
        <dbReference type="Proteomes" id="UP000305131"/>
    </source>
</evidence>
<keyword evidence="1" id="KW-0732">Signal</keyword>
<name>A0A6C1KHI9_XANAU</name>
<gene>
    <name evidence="2" type="ORF">FBQ73_11705</name>
</gene>